<dbReference type="SMART" id="SM00895">
    <property type="entry name" value="FCD"/>
    <property type="match status" value="1"/>
</dbReference>
<dbReference type="AlphaFoldDB" id="A0AA44CDR7"/>
<reference evidence="5" key="1">
    <citation type="submission" date="2020-03" db="EMBL/GenBank/DDBJ databases">
        <title>Ferranicluibacter endophyticum gen. nov., sp. nov., a new genus isolated from Rubus ulmifolius Schott. stem.</title>
        <authorList>
            <person name="Roca-Couso R."/>
            <person name="Flores-Felix J.D."/>
            <person name="Igual J.M."/>
            <person name="Rivas R."/>
        </authorList>
    </citation>
    <scope>NUCLEOTIDE SEQUENCE</scope>
    <source>
        <strain evidence="5">CRRU44</strain>
    </source>
</reference>
<dbReference type="Pfam" id="PF07729">
    <property type="entry name" value="FCD"/>
    <property type="match status" value="1"/>
</dbReference>
<dbReference type="SUPFAM" id="SSF48008">
    <property type="entry name" value="GntR ligand-binding domain-like"/>
    <property type="match status" value="1"/>
</dbReference>
<keyword evidence="2" id="KW-0238">DNA-binding</keyword>
<protein>
    <submittedName>
        <fullName evidence="5">GntR family transcriptional regulator</fullName>
    </submittedName>
</protein>
<gene>
    <name evidence="5" type="ORF">G8E10_16330</name>
</gene>
<dbReference type="SMART" id="SM00345">
    <property type="entry name" value="HTH_GNTR"/>
    <property type="match status" value="1"/>
</dbReference>
<evidence type="ECO:0000256" key="2">
    <source>
        <dbReference type="ARBA" id="ARBA00023125"/>
    </source>
</evidence>
<dbReference type="RefSeq" id="WP_110801350.1">
    <property type="nucleotide sequence ID" value="NZ_JAANCM010000008.1"/>
</dbReference>
<dbReference type="PANTHER" id="PTHR43537:SF39">
    <property type="entry name" value="HTH-TYPE TRANSCRIPTIONAL REGULATOR MCBR"/>
    <property type="match status" value="1"/>
</dbReference>
<keyword evidence="6" id="KW-1185">Reference proteome</keyword>
<organism evidence="5 6">
    <name type="scientific">Ferranicluibacter rubi</name>
    <dbReference type="NCBI Taxonomy" id="2715133"/>
    <lineage>
        <taxon>Bacteria</taxon>
        <taxon>Pseudomonadati</taxon>
        <taxon>Pseudomonadota</taxon>
        <taxon>Alphaproteobacteria</taxon>
        <taxon>Hyphomicrobiales</taxon>
        <taxon>Rhizobiaceae</taxon>
        <taxon>Ferranicluibacter</taxon>
    </lineage>
</organism>
<dbReference type="PANTHER" id="PTHR43537">
    <property type="entry name" value="TRANSCRIPTIONAL REGULATOR, GNTR FAMILY"/>
    <property type="match status" value="1"/>
</dbReference>
<dbReference type="SUPFAM" id="SSF46785">
    <property type="entry name" value="Winged helix' DNA-binding domain"/>
    <property type="match status" value="1"/>
</dbReference>
<evidence type="ECO:0000256" key="1">
    <source>
        <dbReference type="ARBA" id="ARBA00023015"/>
    </source>
</evidence>
<evidence type="ECO:0000256" key="3">
    <source>
        <dbReference type="ARBA" id="ARBA00023163"/>
    </source>
</evidence>
<dbReference type="InterPro" id="IPR036388">
    <property type="entry name" value="WH-like_DNA-bd_sf"/>
</dbReference>
<keyword evidence="3" id="KW-0804">Transcription</keyword>
<dbReference type="InterPro" id="IPR008920">
    <property type="entry name" value="TF_FadR/GntR_C"/>
</dbReference>
<sequence>MAIGTGDDLRNEPAAAGVEARAISPVGRETLQDRVYAQLRNSLINGMFDAGDVLRIVDLAERLQTSTMPVREALGRLVSEKALESLPNRSVRVPLITRTRLDDLARARILIEGRMVSLALPHLTREDIAILKQANVDCDAAFETHGKDIGHVTSALNQRFHFHLYSVARSPVLLSIVESLWLQSGAIIRQAAQIHDEQGGLAATDHHWALIAALEARDEDAALRSLTNDISRSFDLIRGRLDAQEGGEVRYG</sequence>
<comment type="caution">
    <text evidence="5">The sequence shown here is derived from an EMBL/GenBank/DDBJ whole genome shotgun (WGS) entry which is preliminary data.</text>
</comment>
<dbReference type="GO" id="GO:0003700">
    <property type="term" value="F:DNA-binding transcription factor activity"/>
    <property type="evidence" value="ECO:0007669"/>
    <property type="project" value="InterPro"/>
</dbReference>
<evidence type="ECO:0000259" key="4">
    <source>
        <dbReference type="PROSITE" id="PS50949"/>
    </source>
</evidence>
<dbReference type="PROSITE" id="PS50949">
    <property type="entry name" value="HTH_GNTR"/>
    <property type="match status" value="1"/>
</dbReference>
<dbReference type="GO" id="GO:0003677">
    <property type="term" value="F:DNA binding"/>
    <property type="evidence" value="ECO:0007669"/>
    <property type="project" value="UniProtKB-KW"/>
</dbReference>
<accession>A0AA44CDR7</accession>
<feature type="domain" description="HTH gntR-type" evidence="4">
    <location>
        <begin position="29"/>
        <end position="96"/>
    </location>
</feature>
<dbReference type="EMBL" id="JAANCM010000008">
    <property type="protein sequence ID" value="NHT77282.1"/>
    <property type="molecule type" value="Genomic_DNA"/>
</dbReference>
<dbReference type="InterPro" id="IPR036390">
    <property type="entry name" value="WH_DNA-bd_sf"/>
</dbReference>
<proteinExistence type="predicted"/>
<evidence type="ECO:0000313" key="5">
    <source>
        <dbReference type="EMBL" id="NHT77282.1"/>
    </source>
</evidence>
<evidence type="ECO:0000313" key="6">
    <source>
        <dbReference type="Proteomes" id="UP001155840"/>
    </source>
</evidence>
<dbReference type="Gene3D" id="1.10.10.10">
    <property type="entry name" value="Winged helix-like DNA-binding domain superfamily/Winged helix DNA-binding domain"/>
    <property type="match status" value="1"/>
</dbReference>
<dbReference type="InterPro" id="IPR011711">
    <property type="entry name" value="GntR_C"/>
</dbReference>
<name>A0AA44CDR7_9HYPH</name>
<dbReference type="Pfam" id="PF00392">
    <property type="entry name" value="GntR"/>
    <property type="match status" value="1"/>
</dbReference>
<dbReference type="Gene3D" id="1.20.120.530">
    <property type="entry name" value="GntR ligand-binding domain-like"/>
    <property type="match status" value="1"/>
</dbReference>
<dbReference type="InterPro" id="IPR000524">
    <property type="entry name" value="Tscrpt_reg_HTH_GntR"/>
</dbReference>
<keyword evidence="1" id="KW-0805">Transcription regulation</keyword>
<dbReference type="Proteomes" id="UP001155840">
    <property type="component" value="Unassembled WGS sequence"/>
</dbReference>